<keyword evidence="3" id="KW-1185">Reference proteome</keyword>
<evidence type="ECO:0000313" key="3">
    <source>
        <dbReference type="Proteomes" id="UP001373714"/>
    </source>
</evidence>
<proteinExistence type="predicted"/>
<sequence length="154" mass="16681">MWTVPPHLATHPGHRLWFTQDIDAPPINEDNYPGRSLRDGLYDILEVADQMPNTDPYFYVLGSPRTRKGDFEGDPDSYLYGPDEYDEHGNLVGLGKLIWAHTWGPGAGNRGKGNGRPFWEDHGGGAGGGDGNGGSSPGGVHKREPTLQVETGGD</sequence>
<feature type="region of interest" description="Disordered" evidence="1">
    <location>
        <begin position="110"/>
        <end position="154"/>
    </location>
</feature>
<dbReference type="Proteomes" id="UP001373714">
    <property type="component" value="Unassembled WGS sequence"/>
</dbReference>
<evidence type="ECO:0000313" key="2">
    <source>
        <dbReference type="EMBL" id="KAK6362784.1"/>
    </source>
</evidence>
<feature type="compositionally biased region" description="Gly residues" evidence="1">
    <location>
        <begin position="124"/>
        <end position="137"/>
    </location>
</feature>
<reference evidence="2 3" key="1">
    <citation type="submission" date="2019-10" db="EMBL/GenBank/DDBJ databases">
        <authorList>
            <person name="Palmer J.M."/>
        </authorList>
    </citation>
    <scope>NUCLEOTIDE SEQUENCE [LARGE SCALE GENOMIC DNA]</scope>
    <source>
        <strain evidence="2 3">TWF730</strain>
    </source>
</reference>
<dbReference type="AlphaFoldDB" id="A0AAV9VKX9"/>
<dbReference type="EMBL" id="JAVHNS010000001">
    <property type="protein sequence ID" value="KAK6362784.1"/>
    <property type="molecule type" value="Genomic_DNA"/>
</dbReference>
<name>A0AAV9VKX9_9PEZI</name>
<comment type="caution">
    <text evidence="2">The sequence shown here is derived from an EMBL/GenBank/DDBJ whole genome shotgun (WGS) entry which is preliminary data.</text>
</comment>
<organism evidence="2 3">
    <name type="scientific">Orbilia blumenaviensis</name>
    <dbReference type="NCBI Taxonomy" id="1796055"/>
    <lineage>
        <taxon>Eukaryota</taxon>
        <taxon>Fungi</taxon>
        <taxon>Dikarya</taxon>
        <taxon>Ascomycota</taxon>
        <taxon>Pezizomycotina</taxon>
        <taxon>Orbiliomycetes</taxon>
        <taxon>Orbiliales</taxon>
        <taxon>Orbiliaceae</taxon>
        <taxon>Orbilia</taxon>
    </lineage>
</organism>
<protein>
    <submittedName>
        <fullName evidence="2">Uncharacterized protein</fullName>
    </submittedName>
</protein>
<evidence type="ECO:0000256" key="1">
    <source>
        <dbReference type="SAM" id="MobiDB-lite"/>
    </source>
</evidence>
<accession>A0AAV9VKX9</accession>
<gene>
    <name evidence="2" type="ORF">TWF730_000239</name>
</gene>